<dbReference type="EC" id="2.4.2.2" evidence="3"/>
<accession>A0A4Y8ULJ8</accession>
<comment type="catalytic activity">
    <reaction evidence="3">
        <text>adenosine + phosphate = alpha-D-ribose 1-phosphate + adenine</text>
        <dbReference type="Rhea" id="RHEA:27642"/>
        <dbReference type="ChEBI" id="CHEBI:16335"/>
        <dbReference type="ChEBI" id="CHEBI:16708"/>
        <dbReference type="ChEBI" id="CHEBI:43474"/>
        <dbReference type="ChEBI" id="CHEBI:57720"/>
        <dbReference type="EC" id="2.4.2.1"/>
    </reaction>
</comment>
<dbReference type="InterPro" id="IPR014710">
    <property type="entry name" value="RmlC-like_jellyroll"/>
</dbReference>
<evidence type="ECO:0000313" key="4">
    <source>
        <dbReference type="EMBL" id="TFH69282.1"/>
    </source>
</evidence>
<dbReference type="HAMAP" id="MF_01537">
    <property type="entry name" value="Nucleos_phosphorylase_PpnP"/>
    <property type="match status" value="1"/>
</dbReference>
<dbReference type="EC" id="2.4.2.1" evidence="3"/>
<evidence type="ECO:0000256" key="1">
    <source>
        <dbReference type="ARBA" id="ARBA00022676"/>
    </source>
</evidence>
<sequence>MLTVSEYFDGAVKSIGFDSPSGRASSGVMLPGSYTFNTAAAEVMRVIYGEMRVLLAGEESWHTVLAGEEFEVAANSAFQAKIAQPTAYLCFYG</sequence>
<keyword evidence="1 3" id="KW-0328">Glycosyltransferase</keyword>
<comment type="catalytic activity">
    <reaction evidence="3">
        <text>a purine D-ribonucleoside + phosphate = a purine nucleobase + alpha-D-ribose 1-phosphate</text>
        <dbReference type="Rhea" id="RHEA:19805"/>
        <dbReference type="ChEBI" id="CHEBI:26386"/>
        <dbReference type="ChEBI" id="CHEBI:43474"/>
        <dbReference type="ChEBI" id="CHEBI:57720"/>
        <dbReference type="ChEBI" id="CHEBI:142355"/>
        <dbReference type="EC" id="2.4.2.1"/>
    </reaction>
</comment>
<dbReference type="EMBL" id="SPIA01000001">
    <property type="protein sequence ID" value="TFH69282.1"/>
    <property type="molecule type" value="Genomic_DNA"/>
</dbReference>
<dbReference type="CDD" id="cd20296">
    <property type="entry name" value="cupin_PpnP-like"/>
    <property type="match status" value="1"/>
</dbReference>
<dbReference type="InterPro" id="IPR011051">
    <property type="entry name" value="RmlC_Cupin_sf"/>
</dbReference>
<protein>
    <recommendedName>
        <fullName evidence="3">Pyrimidine/purine nucleoside phosphorylase</fullName>
        <ecNumber evidence="3">2.4.2.1</ecNumber>
        <ecNumber evidence="3">2.4.2.2</ecNumber>
    </recommendedName>
    <alternativeName>
        <fullName evidence="3">Adenosine phosphorylase</fullName>
    </alternativeName>
    <alternativeName>
        <fullName evidence="3">Cytidine phosphorylase</fullName>
    </alternativeName>
    <alternativeName>
        <fullName evidence="3">Guanosine phosphorylase</fullName>
    </alternativeName>
    <alternativeName>
        <fullName evidence="3">Inosine phosphorylase</fullName>
    </alternativeName>
    <alternativeName>
        <fullName evidence="3">Thymidine phosphorylase</fullName>
    </alternativeName>
    <alternativeName>
        <fullName evidence="3">Uridine phosphorylase</fullName>
    </alternativeName>
    <alternativeName>
        <fullName evidence="3">Xanthosine phosphorylase</fullName>
    </alternativeName>
</protein>
<proteinExistence type="inferred from homology"/>
<comment type="catalytic activity">
    <reaction evidence="3">
        <text>guanosine + phosphate = alpha-D-ribose 1-phosphate + guanine</text>
        <dbReference type="Rhea" id="RHEA:13233"/>
        <dbReference type="ChEBI" id="CHEBI:16235"/>
        <dbReference type="ChEBI" id="CHEBI:16750"/>
        <dbReference type="ChEBI" id="CHEBI:43474"/>
        <dbReference type="ChEBI" id="CHEBI:57720"/>
        <dbReference type="EC" id="2.4.2.1"/>
    </reaction>
</comment>
<dbReference type="GO" id="GO:0009032">
    <property type="term" value="F:thymidine phosphorylase activity"/>
    <property type="evidence" value="ECO:0007669"/>
    <property type="project" value="RHEA"/>
</dbReference>
<evidence type="ECO:0000256" key="3">
    <source>
        <dbReference type="HAMAP-Rule" id="MF_01537"/>
    </source>
</evidence>
<evidence type="ECO:0000256" key="2">
    <source>
        <dbReference type="ARBA" id="ARBA00022679"/>
    </source>
</evidence>
<dbReference type="SUPFAM" id="SSF51182">
    <property type="entry name" value="RmlC-like cupins"/>
    <property type="match status" value="1"/>
</dbReference>
<dbReference type="GO" id="GO:0005829">
    <property type="term" value="C:cytosol"/>
    <property type="evidence" value="ECO:0007669"/>
    <property type="project" value="TreeGrafter"/>
</dbReference>
<dbReference type="GO" id="GO:0047975">
    <property type="term" value="F:guanosine phosphorylase activity"/>
    <property type="evidence" value="ECO:0007669"/>
    <property type="project" value="RHEA"/>
</dbReference>
<comment type="function">
    <text evidence="3">Catalyzes the phosphorolysis of diverse nucleosides, yielding D-ribose 1-phosphate and the respective free bases. Can use uridine, adenosine, guanosine, cytidine, thymidine, inosine and xanthosine as substrates. Also catalyzes the reverse reactions.</text>
</comment>
<dbReference type="PANTHER" id="PTHR36540">
    <property type="entry name" value="PYRIMIDINE/PURINE NUCLEOSIDE PHOSPHORYLASE"/>
    <property type="match status" value="1"/>
</dbReference>
<dbReference type="AlphaFoldDB" id="A0A4Y8ULJ8"/>
<dbReference type="Pfam" id="PF06865">
    <property type="entry name" value="Ppnp"/>
    <property type="match status" value="1"/>
</dbReference>
<comment type="similarity">
    <text evidence="3">Belongs to the nucleoside phosphorylase PpnP family.</text>
</comment>
<comment type="caution">
    <text evidence="4">The sequence shown here is derived from an EMBL/GenBank/DDBJ whole genome shotgun (WGS) entry which is preliminary data.</text>
</comment>
<dbReference type="OrthoDB" id="9793848at2"/>
<comment type="catalytic activity">
    <reaction evidence="3">
        <text>thymidine + phosphate = 2-deoxy-alpha-D-ribose 1-phosphate + thymine</text>
        <dbReference type="Rhea" id="RHEA:16037"/>
        <dbReference type="ChEBI" id="CHEBI:17748"/>
        <dbReference type="ChEBI" id="CHEBI:17821"/>
        <dbReference type="ChEBI" id="CHEBI:43474"/>
        <dbReference type="ChEBI" id="CHEBI:57259"/>
        <dbReference type="EC" id="2.4.2.2"/>
    </reaction>
</comment>
<comment type="catalytic activity">
    <reaction evidence="3">
        <text>xanthosine + phosphate = alpha-D-ribose 1-phosphate + xanthine</text>
        <dbReference type="Rhea" id="RHEA:27638"/>
        <dbReference type="ChEBI" id="CHEBI:17712"/>
        <dbReference type="ChEBI" id="CHEBI:18107"/>
        <dbReference type="ChEBI" id="CHEBI:43474"/>
        <dbReference type="ChEBI" id="CHEBI:57720"/>
        <dbReference type="EC" id="2.4.2.1"/>
    </reaction>
</comment>
<dbReference type="Proteomes" id="UP000298133">
    <property type="component" value="Unassembled WGS sequence"/>
</dbReference>
<comment type="catalytic activity">
    <reaction evidence="3">
        <text>cytidine + phosphate = cytosine + alpha-D-ribose 1-phosphate</text>
        <dbReference type="Rhea" id="RHEA:52540"/>
        <dbReference type="ChEBI" id="CHEBI:16040"/>
        <dbReference type="ChEBI" id="CHEBI:17562"/>
        <dbReference type="ChEBI" id="CHEBI:43474"/>
        <dbReference type="ChEBI" id="CHEBI:57720"/>
        <dbReference type="EC" id="2.4.2.2"/>
    </reaction>
</comment>
<comment type="catalytic activity">
    <reaction evidence="3">
        <text>inosine + phosphate = alpha-D-ribose 1-phosphate + hypoxanthine</text>
        <dbReference type="Rhea" id="RHEA:27646"/>
        <dbReference type="ChEBI" id="CHEBI:17368"/>
        <dbReference type="ChEBI" id="CHEBI:17596"/>
        <dbReference type="ChEBI" id="CHEBI:43474"/>
        <dbReference type="ChEBI" id="CHEBI:57720"/>
        <dbReference type="EC" id="2.4.2.1"/>
    </reaction>
</comment>
<name>A0A4Y8ULJ8_9GAMM</name>
<dbReference type="PANTHER" id="PTHR36540:SF1">
    <property type="entry name" value="PYRIMIDINE_PURINE NUCLEOSIDE PHOSPHORYLASE"/>
    <property type="match status" value="1"/>
</dbReference>
<dbReference type="Gene3D" id="2.60.120.10">
    <property type="entry name" value="Jelly Rolls"/>
    <property type="match status" value="1"/>
</dbReference>
<reference evidence="4 5" key="1">
    <citation type="submission" date="2019-03" db="EMBL/GenBank/DDBJ databases">
        <title>Draft genome of Gammaproteobacteria bacterium LSUCC0057, a member of the SAR92 clade.</title>
        <authorList>
            <person name="Lanclos V.C."/>
            <person name="Doiron C."/>
            <person name="Henson M.W."/>
            <person name="Thrash J.C."/>
        </authorList>
    </citation>
    <scope>NUCLEOTIDE SEQUENCE [LARGE SCALE GENOMIC DNA]</scope>
    <source>
        <strain evidence="4 5">LSUCC0057</strain>
    </source>
</reference>
<comment type="catalytic activity">
    <reaction evidence="3">
        <text>uridine + phosphate = alpha-D-ribose 1-phosphate + uracil</text>
        <dbReference type="Rhea" id="RHEA:24388"/>
        <dbReference type="ChEBI" id="CHEBI:16704"/>
        <dbReference type="ChEBI" id="CHEBI:17568"/>
        <dbReference type="ChEBI" id="CHEBI:43474"/>
        <dbReference type="ChEBI" id="CHEBI:57720"/>
        <dbReference type="EC" id="2.4.2.2"/>
    </reaction>
</comment>
<keyword evidence="5" id="KW-1185">Reference proteome</keyword>
<evidence type="ECO:0000313" key="5">
    <source>
        <dbReference type="Proteomes" id="UP000298133"/>
    </source>
</evidence>
<organism evidence="4 5">
    <name type="scientific">Gammaproteobacteria bacterium LSUCC0057</name>
    <dbReference type="NCBI Taxonomy" id="2559237"/>
    <lineage>
        <taxon>Bacteria</taxon>
        <taxon>Pseudomonadati</taxon>
        <taxon>Pseudomonadota</taxon>
        <taxon>Gammaproteobacteria</taxon>
        <taxon>Cellvibrionales</taxon>
        <taxon>Porticoccaceae</taxon>
        <taxon>SAR92 clade</taxon>
    </lineage>
</organism>
<dbReference type="FunFam" id="2.60.120.10:FF:000016">
    <property type="entry name" value="Pyrimidine/purine nucleoside phosphorylase"/>
    <property type="match status" value="1"/>
</dbReference>
<dbReference type="InterPro" id="IPR009664">
    <property type="entry name" value="Ppnp"/>
</dbReference>
<gene>
    <name evidence="3" type="primary">ppnP</name>
    <name evidence="4" type="ORF">E3W66_05035</name>
</gene>
<keyword evidence="2 3" id="KW-0808">Transferase</keyword>
<dbReference type="GO" id="GO:0004731">
    <property type="term" value="F:purine-nucleoside phosphorylase activity"/>
    <property type="evidence" value="ECO:0007669"/>
    <property type="project" value="UniProtKB-UniRule"/>
</dbReference>
<dbReference type="GO" id="GO:0004850">
    <property type="term" value="F:uridine phosphorylase activity"/>
    <property type="evidence" value="ECO:0007669"/>
    <property type="project" value="RHEA"/>
</dbReference>